<dbReference type="CDD" id="cd03064">
    <property type="entry name" value="TRX_Fd_NuoE"/>
    <property type="match status" value="1"/>
</dbReference>
<dbReference type="EC" id="1.6.5.11" evidence="1"/>
<dbReference type="Gene3D" id="3.40.30.10">
    <property type="entry name" value="Glutaredoxin"/>
    <property type="match status" value="1"/>
</dbReference>
<dbReference type="InterPro" id="IPR042128">
    <property type="entry name" value="NuoE_dom"/>
</dbReference>
<feature type="non-terminal residue" evidence="1">
    <location>
        <position position="1"/>
    </location>
</feature>
<dbReference type="GO" id="GO:0003954">
    <property type="term" value="F:NADH dehydrogenase activity"/>
    <property type="evidence" value="ECO:0007669"/>
    <property type="project" value="TreeGrafter"/>
</dbReference>
<dbReference type="PANTHER" id="PTHR10371">
    <property type="entry name" value="NADH DEHYDROGENASE UBIQUINONE FLAVOPROTEIN 2, MITOCHONDRIAL"/>
    <property type="match status" value="1"/>
</dbReference>
<reference evidence="1 2" key="1">
    <citation type="submission" date="2018-03" db="EMBL/GenBank/DDBJ databases">
        <title>Non-Typhoidal Salmonella genome sequencing and assembly.</title>
        <authorList>
            <person name="Matchawe C."/>
        </authorList>
    </citation>
    <scope>NUCLEOTIDE SEQUENCE [LARGE SCALE GENOMIC DNA]</scope>
    <source>
        <strain evidence="1 2">22sa</strain>
    </source>
</reference>
<evidence type="ECO:0000313" key="1">
    <source>
        <dbReference type="EMBL" id="TGD83809.1"/>
    </source>
</evidence>
<accession>A0A4Z0MX39</accession>
<organism evidence="1 2">
    <name type="scientific">Salmonella enterica subsp. enterica serovar Poona</name>
    <dbReference type="NCBI Taxonomy" id="436295"/>
    <lineage>
        <taxon>Bacteria</taxon>
        <taxon>Pseudomonadati</taxon>
        <taxon>Pseudomonadota</taxon>
        <taxon>Gammaproteobacteria</taxon>
        <taxon>Enterobacterales</taxon>
        <taxon>Enterobacteriaceae</taxon>
        <taxon>Salmonella</taxon>
    </lineage>
</organism>
<protein>
    <submittedName>
        <fullName evidence="1">NADH-quinone oxidoreductase subunit E</fullName>
        <ecNumber evidence="1">1.6.5.11</ecNumber>
    </submittedName>
</protein>
<keyword evidence="2" id="KW-1185">Reference proteome</keyword>
<dbReference type="SUPFAM" id="SSF52833">
    <property type="entry name" value="Thioredoxin-like"/>
    <property type="match status" value="1"/>
</dbReference>
<dbReference type="PANTHER" id="PTHR10371:SF3">
    <property type="entry name" value="NADH DEHYDROGENASE [UBIQUINONE] FLAVOPROTEIN 2, MITOCHONDRIAL"/>
    <property type="match status" value="1"/>
</dbReference>
<proteinExistence type="predicted"/>
<evidence type="ECO:0000313" key="2">
    <source>
        <dbReference type="Proteomes" id="UP000298196"/>
    </source>
</evidence>
<gene>
    <name evidence="1" type="ORF">C9F07_13405</name>
</gene>
<dbReference type="EMBL" id="PYKI01001413">
    <property type="protein sequence ID" value="TGD83809.1"/>
    <property type="molecule type" value="Genomic_DNA"/>
</dbReference>
<comment type="caution">
    <text evidence="1">The sequence shown here is derived from an EMBL/GenBank/DDBJ whole genome shotgun (WGS) entry which is preliminary data.</text>
</comment>
<dbReference type="AlphaFoldDB" id="A0A4Z0MX39"/>
<dbReference type="InterPro" id="IPR036249">
    <property type="entry name" value="Thioredoxin-like_sf"/>
</dbReference>
<keyword evidence="1" id="KW-0560">Oxidoreductase</keyword>
<dbReference type="Proteomes" id="UP000298196">
    <property type="component" value="Unassembled WGS sequence"/>
</dbReference>
<sequence length="69" mass="7710">HSSGYQRIQGALENSLNIKAAPTTFYGRFTLLPTCCLGNCDKGPNMMIDEDTHSHLTPEAIPELLERYK</sequence>
<name>A0A4Z0MX39_SALET</name>
<dbReference type="Pfam" id="PF01257">
    <property type="entry name" value="2Fe-2S_thioredx"/>
    <property type="match status" value="1"/>
</dbReference>